<evidence type="ECO:0000256" key="6">
    <source>
        <dbReference type="SAM" id="Phobius"/>
    </source>
</evidence>
<feature type="transmembrane region" description="Helical" evidence="6">
    <location>
        <begin position="186"/>
        <end position="208"/>
    </location>
</feature>
<dbReference type="RefSeq" id="WP_302077528.1">
    <property type="nucleotide sequence ID" value="NZ_JAUKWQ010000004.1"/>
</dbReference>
<reference evidence="8" key="1">
    <citation type="journal article" date="2015" name="Int. J. Syst. Evol. Microbiol.">
        <title>Rhizobium oryzicola sp. nov., potential plant-growth-promoting endophytic bacteria isolated from rice roots.</title>
        <authorList>
            <person name="Zhang X.X."/>
            <person name="Gao J.S."/>
            <person name="Cao Y.H."/>
            <person name="Sheirdil R.A."/>
            <person name="Wang X.C."/>
            <person name="Zhang L."/>
        </authorList>
    </citation>
    <scope>NUCLEOTIDE SEQUENCE</scope>
    <source>
        <strain evidence="8">05753</strain>
    </source>
</reference>
<proteinExistence type="predicted"/>
<keyword evidence="2" id="KW-1003">Cell membrane</keyword>
<keyword evidence="4 6" id="KW-1133">Transmembrane helix</keyword>
<evidence type="ECO:0000256" key="2">
    <source>
        <dbReference type="ARBA" id="ARBA00022475"/>
    </source>
</evidence>
<keyword evidence="3 6" id="KW-0812">Transmembrane</keyword>
<evidence type="ECO:0000256" key="4">
    <source>
        <dbReference type="ARBA" id="ARBA00022989"/>
    </source>
</evidence>
<keyword evidence="5 6" id="KW-0472">Membrane</keyword>
<feature type="domain" description="ABC-2 type transporter transmembrane" evidence="7">
    <location>
        <begin position="23"/>
        <end position="370"/>
    </location>
</feature>
<evidence type="ECO:0000256" key="5">
    <source>
        <dbReference type="ARBA" id="ARBA00023136"/>
    </source>
</evidence>
<protein>
    <submittedName>
        <fullName evidence="8">ABC transporter permease</fullName>
    </submittedName>
</protein>
<dbReference type="PANTHER" id="PTHR30294:SF46">
    <property type="entry name" value="ABC TRANSPORTER PERMEASE"/>
    <property type="match status" value="1"/>
</dbReference>
<evidence type="ECO:0000256" key="3">
    <source>
        <dbReference type="ARBA" id="ARBA00022692"/>
    </source>
</evidence>
<reference evidence="8" key="2">
    <citation type="submission" date="2023-07" db="EMBL/GenBank/DDBJ databases">
        <authorList>
            <person name="Sun H."/>
        </authorList>
    </citation>
    <scope>NUCLEOTIDE SEQUENCE</scope>
    <source>
        <strain evidence="8">05753</strain>
    </source>
</reference>
<name>A0ABT8SYT8_9HYPH</name>
<feature type="transmembrane region" description="Helical" evidence="6">
    <location>
        <begin position="16"/>
        <end position="35"/>
    </location>
</feature>
<evidence type="ECO:0000313" key="8">
    <source>
        <dbReference type="EMBL" id="MDO1583339.1"/>
    </source>
</evidence>
<comment type="subcellular location">
    <subcellularLocation>
        <location evidence="1">Cell membrane</location>
        <topology evidence="1">Multi-pass membrane protein</topology>
    </subcellularLocation>
</comment>
<dbReference type="Proteomes" id="UP001169006">
    <property type="component" value="Unassembled WGS sequence"/>
</dbReference>
<dbReference type="Pfam" id="PF12698">
    <property type="entry name" value="ABC2_membrane_3"/>
    <property type="match status" value="1"/>
</dbReference>
<dbReference type="InterPro" id="IPR051449">
    <property type="entry name" value="ABC-2_transporter_component"/>
</dbReference>
<sequence>MSAVIFICRMELRRILTLRPVFSVMILAVVIYSAFYPQPYRAETLRDVPIALVDLDGTDSSRAFARRLDASADVAVVAAFPDLATAEHEVFARQLSGILVIPKFFERDLLHGRASPIALYADASYFLLYSRISSAVTALAKTMGSEVEAKRLIAANIDPAIAFAATDPMPLTAIPLFNPQGGYATYILPAALVLLLQQTMLIGVSLLGTYPKEWEAEAQKRKIGPIDRVVGCLLAYFVVEVCAFAFYLIAVPYLYGIPRLGSIWLIATVSFPFILAVGGLGMLMARMLSNPVLVQMVAAGMGMPFLFMSGFSWPADAIPATLRTAALVIPSTSAINALVNVSQLGASLPEVGPHVLTLIFLAVFYCGLVLFLEARAFRYETGNGG</sequence>
<evidence type="ECO:0000259" key="7">
    <source>
        <dbReference type="Pfam" id="PF12698"/>
    </source>
</evidence>
<feature type="transmembrane region" description="Helical" evidence="6">
    <location>
        <begin position="351"/>
        <end position="372"/>
    </location>
</feature>
<feature type="transmembrane region" description="Helical" evidence="6">
    <location>
        <begin position="292"/>
        <end position="313"/>
    </location>
</feature>
<dbReference type="EMBL" id="JAUKWQ010000004">
    <property type="protein sequence ID" value="MDO1583339.1"/>
    <property type="molecule type" value="Genomic_DNA"/>
</dbReference>
<dbReference type="Gene3D" id="3.40.1710.10">
    <property type="entry name" value="abc type-2 transporter like domain"/>
    <property type="match status" value="1"/>
</dbReference>
<dbReference type="InterPro" id="IPR013525">
    <property type="entry name" value="ABC2_TM"/>
</dbReference>
<gene>
    <name evidence="8" type="ORF">Q2T52_14695</name>
</gene>
<organism evidence="8 9">
    <name type="scientific">Rhizobium oryzicola</name>
    <dbReference type="NCBI Taxonomy" id="1232668"/>
    <lineage>
        <taxon>Bacteria</taxon>
        <taxon>Pseudomonadati</taxon>
        <taxon>Pseudomonadota</taxon>
        <taxon>Alphaproteobacteria</taxon>
        <taxon>Hyphomicrobiales</taxon>
        <taxon>Rhizobiaceae</taxon>
        <taxon>Rhizobium/Agrobacterium group</taxon>
        <taxon>Rhizobium</taxon>
    </lineage>
</organism>
<feature type="transmembrane region" description="Helical" evidence="6">
    <location>
        <begin position="229"/>
        <end position="255"/>
    </location>
</feature>
<keyword evidence="9" id="KW-1185">Reference proteome</keyword>
<comment type="caution">
    <text evidence="8">The sequence shown here is derived from an EMBL/GenBank/DDBJ whole genome shotgun (WGS) entry which is preliminary data.</text>
</comment>
<dbReference type="PANTHER" id="PTHR30294">
    <property type="entry name" value="MEMBRANE COMPONENT OF ABC TRANSPORTER YHHJ-RELATED"/>
    <property type="match status" value="1"/>
</dbReference>
<evidence type="ECO:0000313" key="9">
    <source>
        <dbReference type="Proteomes" id="UP001169006"/>
    </source>
</evidence>
<accession>A0ABT8SYT8</accession>
<feature type="transmembrane region" description="Helical" evidence="6">
    <location>
        <begin position="261"/>
        <end position="285"/>
    </location>
</feature>
<evidence type="ECO:0000256" key="1">
    <source>
        <dbReference type="ARBA" id="ARBA00004651"/>
    </source>
</evidence>